<evidence type="ECO:0000313" key="3">
    <source>
        <dbReference type="Proteomes" id="UP001419268"/>
    </source>
</evidence>
<dbReference type="EMBL" id="JBBNAG010000006">
    <property type="protein sequence ID" value="KAK9125330.1"/>
    <property type="molecule type" value="Genomic_DNA"/>
</dbReference>
<keyword evidence="3" id="KW-1185">Reference proteome</keyword>
<reference evidence="2 3" key="1">
    <citation type="submission" date="2024-01" db="EMBL/GenBank/DDBJ databases">
        <title>Genome assemblies of Stephania.</title>
        <authorList>
            <person name="Yang L."/>
        </authorList>
    </citation>
    <scope>NUCLEOTIDE SEQUENCE [LARGE SCALE GENOMIC DNA]</scope>
    <source>
        <strain evidence="2">JXDWG</strain>
        <tissue evidence="2">Leaf</tissue>
    </source>
</reference>
<dbReference type="Proteomes" id="UP001419268">
    <property type="component" value="Unassembled WGS sequence"/>
</dbReference>
<protein>
    <submittedName>
        <fullName evidence="2">Uncharacterized protein</fullName>
    </submittedName>
</protein>
<organism evidence="2 3">
    <name type="scientific">Stephania cephalantha</name>
    <dbReference type="NCBI Taxonomy" id="152367"/>
    <lineage>
        <taxon>Eukaryota</taxon>
        <taxon>Viridiplantae</taxon>
        <taxon>Streptophyta</taxon>
        <taxon>Embryophyta</taxon>
        <taxon>Tracheophyta</taxon>
        <taxon>Spermatophyta</taxon>
        <taxon>Magnoliopsida</taxon>
        <taxon>Ranunculales</taxon>
        <taxon>Menispermaceae</taxon>
        <taxon>Menispermoideae</taxon>
        <taxon>Cissampelideae</taxon>
        <taxon>Stephania</taxon>
    </lineage>
</organism>
<feature type="region of interest" description="Disordered" evidence="1">
    <location>
        <begin position="39"/>
        <end position="58"/>
    </location>
</feature>
<proteinExistence type="predicted"/>
<name>A0AAP0J1I5_9MAGN</name>
<evidence type="ECO:0000313" key="2">
    <source>
        <dbReference type="EMBL" id="KAK9125330.1"/>
    </source>
</evidence>
<accession>A0AAP0J1I5</accession>
<sequence length="58" mass="6336">MTTHSQSTIISDDMCVHLLSIKTLSRVSSPLDRLLRRSTEPSNLSSVDSQLGFSGRSS</sequence>
<comment type="caution">
    <text evidence="2">The sequence shown here is derived from an EMBL/GenBank/DDBJ whole genome shotgun (WGS) entry which is preliminary data.</text>
</comment>
<evidence type="ECO:0000256" key="1">
    <source>
        <dbReference type="SAM" id="MobiDB-lite"/>
    </source>
</evidence>
<gene>
    <name evidence="2" type="ORF">Scep_014176</name>
</gene>
<dbReference type="AlphaFoldDB" id="A0AAP0J1I5"/>
<feature type="compositionally biased region" description="Polar residues" evidence="1">
    <location>
        <begin position="40"/>
        <end position="58"/>
    </location>
</feature>